<dbReference type="NCBIfam" id="TIGR03512">
    <property type="entry name" value="GldD_lipo"/>
    <property type="match status" value="1"/>
</dbReference>
<dbReference type="InterPro" id="IPR019850">
    <property type="entry name" value="GldD-like"/>
</dbReference>
<evidence type="ECO:0000313" key="1">
    <source>
        <dbReference type="EMBL" id="MFB9055383.1"/>
    </source>
</evidence>
<keyword evidence="2" id="KW-1185">Reference proteome</keyword>
<evidence type="ECO:0000313" key="2">
    <source>
        <dbReference type="Proteomes" id="UP001589585"/>
    </source>
</evidence>
<dbReference type="RefSeq" id="WP_379859568.1">
    <property type="nucleotide sequence ID" value="NZ_JBHMFC010000006.1"/>
</dbReference>
<sequence length="193" mass="22184">MRHSFYLMALALLLMSCDENYVPKPKGYLRLEYPEAQYVQTDMDVPFTFETNTVGAYLTSKKQAGTTESYAINIEHPLLKGTIFLTYKAIGNSKDNLLAFLKDAQSLPQKHMIKADGILEERYENREHNVYGMFYEVGGDAASQSQFYITDSINHFLTGSLYFYAKPNYDSILPAANYLKKDIKHIMETIKWN</sequence>
<gene>
    <name evidence="1" type="primary">gldD</name>
    <name evidence="1" type="ORF">ACFFU9_01395</name>
</gene>
<keyword evidence="1" id="KW-0449">Lipoprotein</keyword>
<dbReference type="Proteomes" id="UP001589585">
    <property type="component" value="Unassembled WGS sequence"/>
</dbReference>
<reference evidence="1 2" key="1">
    <citation type="submission" date="2024-09" db="EMBL/GenBank/DDBJ databases">
        <authorList>
            <person name="Sun Q."/>
            <person name="Mori K."/>
        </authorList>
    </citation>
    <scope>NUCLEOTIDE SEQUENCE [LARGE SCALE GENOMIC DNA]</scope>
    <source>
        <strain evidence="1 2">CECT 8622</strain>
    </source>
</reference>
<organism evidence="1 2">
    <name type="scientific">Mariniflexile ostreae</name>
    <dbReference type="NCBI Taxonomy" id="1520892"/>
    <lineage>
        <taxon>Bacteria</taxon>
        <taxon>Pseudomonadati</taxon>
        <taxon>Bacteroidota</taxon>
        <taxon>Flavobacteriia</taxon>
        <taxon>Flavobacteriales</taxon>
        <taxon>Flavobacteriaceae</taxon>
        <taxon>Mariniflexile</taxon>
    </lineage>
</organism>
<dbReference type="PROSITE" id="PS51257">
    <property type="entry name" value="PROKAR_LIPOPROTEIN"/>
    <property type="match status" value="1"/>
</dbReference>
<accession>A0ABV5F7G5</accession>
<dbReference type="Pfam" id="PF25593">
    <property type="entry name" value="GldD_lipo"/>
    <property type="match status" value="1"/>
</dbReference>
<proteinExistence type="predicted"/>
<dbReference type="EMBL" id="JBHMFC010000006">
    <property type="protein sequence ID" value="MFB9055383.1"/>
    <property type="molecule type" value="Genomic_DNA"/>
</dbReference>
<protein>
    <submittedName>
        <fullName evidence="1">Gliding motility lipoprotein GldD</fullName>
    </submittedName>
</protein>
<name>A0ABV5F7G5_9FLAO</name>
<comment type="caution">
    <text evidence="1">The sequence shown here is derived from an EMBL/GenBank/DDBJ whole genome shotgun (WGS) entry which is preliminary data.</text>
</comment>